<reference evidence="3" key="1">
    <citation type="submission" date="2022-11" db="UniProtKB">
        <authorList>
            <consortium name="WormBaseParasite"/>
        </authorList>
    </citation>
    <scope>IDENTIFICATION</scope>
</reference>
<keyword evidence="1" id="KW-0812">Transmembrane</keyword>
<organism evidence="2 3">
    <name type="scientific">Ditylenchus dipsaci</name>
    <dbReference type="NCBI Taxonomy" id="166011"/>
    <lineage>
        <taxon>Eukaryota</taxon>
        <taxon>Metazoa</taxon>
        <taxon>Ecdysozoa</taxon>
        <taxon>Nematoda</taxon>
        <taxon>Chromadorea</taxon>
        <taxon>Rhabditida</taxon>
        <taxon>Tylenchina</taxon>
        <taxon>Tylenchomorpha</taxon>
        <taxon>Sphaerularioidea</taxon>
        <taxon>Anguinidae</taxon>
        <taxon>Anguininae</taxon>
        <taxon>Ditylenchus</taxon>
    </lineage>
</organism>
<proteinExistence type="predicted"/>
<dbReference type="Proteomes" id="UP000887574">
    <property type="component" value="Unplaced"/>
</dbReference>
<dbReference type="Pfam" id="PF10321">
    <property type="entry name" value="7TM_GPCR_Srt"/>
    <property type="match status" value="1"/>
</dbReference>
<keyword evidence="2" id="KW-1185">Reference proteome</keyword>
<name>A0A915CR49_9BILA</name>
<keyword evidence="1" id="KW-1133">Transmembrane helix</keyword>
<keyword evidence="1" id="KW-0472">Membrane</keyword>
<dbReference type="WBParaSite" id="jg1172">
    <property type="protein sequence ID" value="jg1172"/>
    <property type="gene ID" value="jg1172"/>
</dbReference>
<evidence type="ECO:0000313" key="2">
    <source>
        <dbReference type="Proteomes" id="UP000887574"/>
    </source>
</evidence>
<accession>A0A915CR49</accession>
<dbReference type="InterPro" id="IPR019425">
    <property type="entry name" value="7TM_GPCR_serpentine_rcpt_Srt"/>
</dbReference>
<evidence type="ECO:0000313" key="3">
    <source>
        <dbReference type="WBParaSite" id="jg1172"/>
    </source>
</evidence>
<feature type="transmembrane region" description="Helical" evidence="1">
    <location>
        <begin position="18"/>
        <end position="36"/>
    </location>
</feature>
<dbReference type="AlphaFoldDB" id="A0A915CR49"/>
<evidence type="ECO:0000256" key="1">
    <source>
        <dbReference type="SAM" id="Phobius"/>
    </source>
</evidence>
<protein>
    <submittedName>
        <fullName evidence="3">Uncharacterized protein</fullName>
    </submittedName>
</protein>
<sequence length="101" mass="11272">MFGSRNDGASLSAHKNSFIFLAAWGLYSMSVVILAFNRCIEINSMKLANQIFGGRKAYFWMIPPWIYALIFFSTTIDIPPILIVFGPSTCLTLTTGMVLQL</sequence>